<gene>
    <name evidence="3" type="ORF">FW781_03870</name>
</gene>
<proteinExistence type="predicted"/>
<dbReference type="RefSeq" id="WP_149386205.1">
    <property type="nucleotide sequence ID" value="NZ_VTRU01000001.1"/>
</dbReference>
<dbReference type="PROSITE" id="PS51371">
    <property type="entry name" value="CBS"/>
    <property type="match status" value="1"/>
</dbReference>
<accession>A0A5D8ZXT9</accession>
<organism evidence="3 4">
    <name type="scientific">Chryseobacterium panacisoli</name>
    <dbReference type="NCBI Taxonomy" id="1807141"/>
    <lineage>
        <taxon>Bacteria</taxon>
        <taxon>Pseudomonadati</taxon>
        <taxon>Bacteroidota</taxon>
        <taxon>Flavobacteriia</taxon>
        <taxon>Flavobacteriales</taxon>
        <taxon>Weeksellaceae</taxon>
        <taxon>Chryseobacterium group</taxon>
        <taxon>Chryseobacterium</taxon>
    </lineage>
</organism>
<dbReference type="Proteomes" id="UP000323884">
    <property type="component" value="Unassembled WGS sequence"/>
</dbReference>
<protein>
    <submittedName>
        <fullName evidence="3">CBS domain-containing protein</fullName>
    </submittedName>
</protein>
<geneLocation type="plasmid" evidence="3">
    <name>unnamed1</name>
</geneLocation>
<sequence length="335" mass="38826">MNKLEEFLQEIKKQKKSEKISTKQVISYYGVAKRGWRVIENVNSWLEKYELEMKPPLDRTNFYGSVEISLKPTIQSNGELKKAKYVDVIPRLNIIKSSDLNCPDNIYGLVSVRKETSITEAITLMIKHNYSQLPILSGSKEAFGLVSWKSIGMALALGKKCEFVKDCYESVEVLNYDEPLFKAVKIILDKEVVLVKDSKKDISGIVTATDIGEQFLILSEPFLLIEQIENLIRQILDDKLTLDDINTVLDLEKYNKEIRHLSDLTFGHYVRIIENENLFKKLEIKIDRVILQKMLTDVNITRNEVMHFNPEEMEENKLLKLRQTLDFLQAIVEHK</sequence>
<dbReference type="InterPro" id="IPR000644">
    <property type="entry name" value="CBS_dom"/>
</dbReference>
<dbReference type="InterPro" id="IPR046342">
    <property type="entry name" value="CBS_dom_sf"/>
</dbReference>
<dbReference type="EMBL" id="VTRU01000001">
    <property type="protein sequence ID" value="TZF99073.1"/>
    <property type="molecule type" value="Genomic_DNA"/>
</dbReference>
<keyword evidence="1" id="KW-0129">CBS domain</keyword>
<comment type="caution">
    <text evidence="3">The sequence shown here is derived from an EMBL/GenBank/DDBJ whole genome shotgun (WGS) entry which is preliminary data.</text>
</comment>
<keyword evidence="4" id="KW-1185">Reference proteome</keyword>
<dbReference type="Pfam" id="PF00571">
    <property type="entry name" value="CBS"/>
    <property type="match status" value="1"/>
</dbReference>
<dbReference type="OrthoDB" id="291940at2"/>
<evidence type="ECO:0000313" key="3">
    <source>
        <dbReference type="EMBL" id="TZF99073.1"/>
    </source>
</evidence>
<reference evidence="3 4" key="1">
    <citation type="submission" date="2019-08" db="EMBL/GenBank/DDBJ databases">
        <title>Draft genome sequence of Chryseobacterium sp. Gsoil 183.</title>
        <authorList>
            <person name="Im W.-T."/>
        </authorList>
    </citation>
    <scope>NUCLEOTIDE SEQUENCE [LARGE SCALE GENOMIC DNA]</scope>
    <source>
        <strain evidence="3 4">Gsoil 183</strain>
        <plasmid evidence="3">unnamed1</plasmid>
    </source>
</reference>
<dbReference type="SMART" id="SM00116">
    <property type="entry name" value="CBS"/>
    <property type="match status" value="2"/>
</dbReference>
<evidence type="ECO:0000256" key="1">
    <source>
        <dbReference type="PROSITE-ProRule" id="PRU00703"/>
    </source>
</evidence>
<feature type="domain" description="CBS" evidence="2">
    <location>
        <begin position="105"/>
        <end position="161"/>
    </location>
</feature>
<name>A0A5D8ZXT9_9FLAO</name>
<keyword evidence="3" id="KW-0614">Plasmid</keyword>
<evidence type="ECO:0000313" key="4">
    <source>
        <dbReference type="Proteomes" id="UP000323884"/>
    </source>
</evidence>
<dbReference type="Gene3D" id="3.10.580.10">
    <property type="entry name" value="CBS-domain"/>
    <property type="match status" value="1"/>
</dbReference>
<evidence type="ECO:0000259" key="2">
    <source>
        <dbReference type="PROSITE" id="PS51371"/>
    </source>
</evidence>
<dbReference type="AlphaFoldDB" id="A0A5D8ZXT9"/>
<dbReference type="SUPFAM" id="SSF54631">
    <property type="entry name" value="CBS-domain pair"/>
    <property type="match status" value="1"/>
</dbReference>